<gene>
    <name evidence="1" type="ORF">SAMN05192574_102344</name>
</gene>
<protein>
    <submittedName>
        <fullName evidence="1">Uncharacterized protein</fullName>
    </submittedName>
</protein>
<accession>A0A1H8DH30</accession>
<reference evidence="2" key="1">
    <citation type="submission" date="2016-10" db="EMBL/GenBank/DDBJ databases">
        <authorList>
            <person name="Varghese N."/>
            <person name="Submissions S."/>
        </authorList>
    </citation>
    <scope>NUCLEOTIDE SEQUENCE [LARGE SCALE GENOMIC DNA]</scope>
    <source>
        <strain evidence="2">Gh-48</strain>
    </source>
</reference>
<sequence length="60" mass="6998">MIATIAKIALFLCIIALPLLPTQKRRRVKLSKKQATEERSQYAVNEDGYIEVFKQEEKEF</sequence>
<evidence type="ECO:0000313" key="1">
    <source>
        <dbReference type="EMBL" id="SEN06560.1"/>
    </source>
</evidence>
<keyword evidence="2" id="KW-1185">Reference proteome</keyword>
<dbReference type="EMBL" id="FOCL01000002">
    <property type="protein sequence ID" value="SEN06560.1"/>
    <property type="molecule type" value="Genomic_DNA"/>
</dbReference>
<dbReference type="Proteomes" id="UP000198942">
    <property type="component" value="Unassembled WGS sequence"/>
</dbReference>
<organism evidence="1 2">
    <name type="scientific">Mucilaginibacter gossypiicola</name>
    <dbReference type="NCBI Taxonomy" id="551995"/>
    <lineage>
        <taxon>Bacteria</taxon>
        <taxon>Pseudomonadati</taxon>
        <taxon>Bacteroidota</taxon>
        <taxon>Sphingobacteriia</taxon>
        <taxon>Sphingobacteriales</taxon>
        <taxon>Sphingobacteriaceae</taxon>
        <taxon>Mucilaginibacter</taxon>
    </lineage>
</organism>
<name>A0A1H8DH30_9SPHI</name>
<dbReference type="RefSeq" id="WP_091209452.1">
    <property type="nucleotide sequence ID" value="NZ_FOCL01000002.1"/>
</dbReference>
<dbReference type="AlphaFoldDB" id="A0A1H8DH30"/>
<dbReference type="OrthoDB" id="799112at2"/>
<proteinExistence type="predicted"/>
<evidence type="ECO:0000313" key="2">
    <source>
        <dbReference type="Proteomes" id="UP000198942"/>
    </source>
</evidence>